<keyword evidence="10 12" id="KW-0704">Schiff base</keyword>
<evidence type="ECO:0000256" key="2">
    <source>
        <dbReference type="ARBA" id="ARBA00004496"/>
    </source>
</evidence>
<comment type="similarity">
    <text evidence="4 12">Belongs to the transaldolase family. Type 2 subfamily.</text>
</comment>
<dbReference type="PIRSF" id="PIRSF036915">
    <property type="entry name" value="Trnald_Bac_Plnt"/>
    <property type="match status" value="1"/>
</dbReference>
<comment type="function">
    <text evidence="1 12">Transaldolase is important for the balance of metabolites in the pentose-phosphate pathway.</text>
</comment>
<evidence type="ECO:0000256" key="5">
    <source>
        <dbReference type="ARBA" id="ARBA00013151"/>
    </source>
</evidence>
<dbReference type="SUPFAM" id="SSF51569">
    <property type="entry name" value="Aldolase"/>
    <property type="match status" value="1"/>
</dbReference>
<dbReference type="Proteomes" id="UP000009235">
    <property type="component" value="Chromosome"/>
</dbReference>
<dbReference type="PROSITE" id="PS01054">
    <property type="entry name" value="TRANSALDOLASE_1"/>
    <property type="match status" value="1"/>
</dbReference>
<evidence type="ECO:0000256" key="1">
    <source>
        <dbReference type="ARBA" id="ARBA00003518"/>
    </source>
</evidence>
<dbReference type="OrthoDB" id="9809101at2"/>
<name>F6EMI3_HOYSD</name>
<keyword evidence="14" id="KW-1185">Reference proteome</keyword>
<dbReference type="STRING" id="443218.AS9A_1894"/>
<feature type="active site" description="Schiff-base intermediate with substrate" evidence="12">
    <location>
        <position position="142"/>
    </location>
</feature>
<keyword evidence="9 12" id="KW-0570">Pentose shunt</keyword>
<evidence type="ECO:0000256" key="3">
    <source>
        <dbReference type="ARBA" id="ARBA00004857"/>
    </source>
</evidence>
<dbReference type="GO" id="GO:0005975">
    <property type="term" value="P:carbohydrate metabolic process"/>
    <property type="evidence" value="ECO:0007669"/>
    <property type="project" value="InterPro"/>
</dbReference>
<dbReference type="NCBIfam" id="NF002881">
    <property type="entry name" value="PRK03343.1"/>
    <property type="match status" value="1"/>
</dbReference>
<evidence type="ECO:0000256" key="7">
    <source>
        <dbReference type="ARBA" id="ARBA00022490"/>
    </source>
</evidence>
<evidence type="ECO:0000256" key="12">
    <source>
        <dbReference type="HAMAP-Rule" id="MF_00493"/>
    </source>
</evidence>
<dbReference type="PANTHER" id="PTHR10683">
    <property type="entry name" value="TRANSALDOLASE"/>
    <property type="match status" value="1"/>
</dbReference>
<evidence type="ECO:0000256" key="6">
    <source>
        <dbReference type="ARBA" id="ARBA00018292"/>
    </source>
</evidence>
<keyword evidence="7 12" id="KW-0963">Cytoplasm</keyword>
<gene>
    <name evidence="12" type="primary">tal</name>
    <name evidence="13" type="ordered locus">AS9A_1894</name>
</gene>
<dbReference type="EMBL" id="CP002786">
    <property type="protein sequence ID" value="AEF40343.1"/>
    <property type="molecule type" value="Genomic_DNA"/>
</dbReference>
<dbReference type="GO" id="GO:0006098">
    <property type="term" value="P:pentose-phosphate shunt"/>
    <property type="evidence" value="ECO:0007669"/>
    <property type="project" value="UniProtKB-UniRule"/>
</dbReference>
<proteinExistence type="inferred from homology"/>
<dbReference type="HOGENOM" id="CLU_050771_1_0_11"/>
<accession>F6EMI3</accession>
<evidence type="ECO:0000256" key="8">
    <source>
        <dbReference type="ARBA" id="ARBA00022679"/>
    </source>
</evidence>
<comment type="pathway">
    <text evidence="3 12">Carbohydrate degradation; pentose phosphate pathway; D-glyceraldehyde 3-phosphate and beta-D-fructose 6-phosphate from D-ribose 5-phosphate and D-xylulose 5-phosphate (non-oxidative stage): step 2/3.</text>
</comment>
<evidence type="ECO:0000256" key="9">
    <source>
        <dbReference type="ARBA" id="ARBA00023126"/>
    </source>
</evidence>
<evidence type="ECO:0000256" key="11">
    <source>
        <dbReference type="ARBA" id="ARBA00048810"/>
    </source>
</evidence>
<dbReference type="UniPathway" id="UPA00115">
    <property type="reaction ID" value="UER00414"/>
</dbReference>
<comment type="subcellular location">
    <subcellularLocation>
        <location evidence="2 12">Cytoplasm</location>
    </subcellularLocation>
</comment>
<dbReference type="NCBIfam" id="TIGR00876">
    <property type="entry name" value="tal_mycobact"/>
    <property type="match status" value="1"/>
</dbReference>
<dbReference type="EC" id="2.2.1.2" evidence="5 12"/>
<dbReference type="eggNOG" id="COG0176">
    <property type="taxonomic scope" value="Bacteria"/>
</dbReference>
<dbReference type="GO" id="GO:0004801">
    <property type="term" value="F:transaldolase activity"/>
    <property type="evidence" value="ECO:0007669"/>
    <property type="project" value="UniProtKB-UniRule"/>
</dbReference>
<protein>
    <recommendedName>
        <fullName evidence="6 12">Transaldolase</fullName>
        <ecNumber evidence="5 12">2.2.1.2</ecNumber>
    </recommendedName>
</protein>
<evidence type="ECO:0000256" key="4">
    <source>
        <dbReference type="ARBA" id="ARBA00008426"/>
    </source>
</evidence>
<dbReference type="HAMAP" id="MF_00493">
    <property type="entry name" value="Transaldolase_2"/>
    <property type="match status" value="1"/>
</dbReference>
<dbReference type="InterPro" id="IPR018225">
    <property type="entry name" value="Transaldolase_AS"/>
</dbReference>
<dbReference type="Pfam" id="PF00923">
    <property type="entry name" value="TAL_FSA"/>
    <property type="match status" value="1"/>
</dbReference>
<dbReference type="Gene3D" id="3.20.20.70">
    <property type="entry name" value="Aldolase class I"/>
    <property type="match status" value="1"/>
</dbReference>
<dbReference type="KEGG" id="asd:AS9A_1894"/>
<organism evidence="13 14">
    <name type="scientific">Hoyosella subflava (strain DSM 45089 / JCM 17490 / NBRC 109087 / DQS3-9A1)</name>
    <name type="common">Amycolicicoccus subflavus</name>
    <dbReference type="NCBI Taxonomy" id="443218"/>
    <lineage>
        <taxon>Bacteria</taxon>
        <taxon>Bacillati</taxon>
        <taxon>Actinomycetota</taxon>
        <taxon>Actinomycetes</taxon>
        <taxon>Mycobacteriales</taxon>
        <taxon>Hoyosellaceae</taxon>
        <taxon>Hoyosella</taxon>
    </lineage>
</organism>
<sequence>MTQNENLAALSAAGVSVWLDDLSRERLSSGNLAELVETRSVVGVTTNPTIFQGALASGHAYEAQLTELVSRGAGVDDVVRELTTDDVRNACDLLTPVYDATGGQDGRVSIEVDPRLAHDTDRTIAQAHELWKIVDRPNLLVKIPATLAGLPAITSVIADGISVNVTLIFSVERYEAVISAYLAGLEQARQIGRDLSRIRSVASFFVSRVDSEIDGRLEKLGTEEARGLLGQAGVANARLAYASFERVFGGSNDLWNGLKTAGAHVQRPLWASTGVKNPDYSDTMYVSELVAPNTVNTMPEKTMQAFADHGEVRGDTVSGTADEAQRVFSALADAGVDLADVFVKLEEEGVDKFEKSWNELLEATSQQIDAARQRS</sequence>
<dbReference type="GO" id="GO:0005737">
    <property type="term" value="C:cytoplasm"/>
    <property type="evidence" value="ECO:0007669"/>
    <property type="project" value="UniProtKB-SubCell"/>
</dbReference>
<evidence type="ECO:0000313" key="14">
    <source>
        <dbReference type="Proteomes" id="UP000009235"/>
    </source>
</evidence>
<evidence type="ECO:0000256" key="10">
    <source>
        <dbReference type="ARBA" id="ARBA00023270"/>
    </source>
</evidence>
<dbReference type="InterPro" id="IPR001585">
    <property type="entry name" value="TAL/FSA"/>
</dbReference>
<dbReference type="InterPro" id="IPR013785">
    <property type="entry name" value="Aldolase_TIM"/>
</dbReference>
<dbReference type="CDD" id="cd00955">
    <property type="entry name" value="Transaldolase_like"/>
    <property type="match status" value="1"/>
</dbReference>
<dbReference type="InterPro" id="IPR004732">
    <property type="entry name" value="Transaldolase_2"/>
</dbReference>
<keyword evidence="8 12" id="KW-0808">Transferase</keyword>
<dbReference type="AlphaFoldDB" id="F6EMI3"/>
<evidence type="ECO:0000313" key="13">
    <source>
        <dbReference type="EMBL" id="AEF40343.1"/>
    </source>
</evidence>
<comment type="catalytic activity">
    <reaction evidence="11 12">
        <text>D-sedoheptulose 7-phosphate + D-glyceraldehyde 3-phosphate = D-erythrose 4-phosphate + beta-D-fructose 6-phosphate</text>
        <dbReference type="Rhea" id="RHEA:17053"/>
        <dbReference type="ChEBI" id="CHEBI:16897"/>
        <dbReference type="ChEBI" id="CHEBI:57483"/>
        <dbReference type="ChEBI" id="CHEBI:57634"/>
        <dbReference type="ChEBI" id="CHEBI:59776"/>
        <dbReference type="EC" id="2.2.1.2"/>
    </reaction>
</comment>
<reference evidence="13 14" key="1">
    <citation type="journal article" date="2011" name="J. Bacteriol.">
        <title>Complete genome sequence of Amycolicicoccus subflavus DQS3-9A1T, an actinomycete isolated from crude oil-polluted soil.</title>
        <authorList>
            <person name="Cai M."/>
            <person name="Chen W.M."/>
            <person name="Nie Y."/>
            <person name="Chi C.Q."/>
            <person name="Wang Y.N."/>
            <person name="Tang Y.Q."/>
            <person name="Li G.Y."/>
            <person name="Wu X.L."/>
        </authorList>
    </citation>
    <scope>NUCLEOTIDE SEQUENCE [LARGE SCALE GENOMIC DNA]</scope>
    <source>
        <strain evidence="14">DSM 45089 / DQS3-9A1</strain>
    </source>
</reference>
<dbReference type="PROSITE" id="PS00958">
    <property type="entry name" value="TRANSALDOLASE_2"/>
    <property type="match status" value="1"/>
</dbReference>
<dbReference type="RefSeq" id="WP_013806692.1">
    <property type="nucleotide sequence ID" value="NC_015564.1"/>
</dbReference>
<dbReference type="PANTHER" id="PTHR10683:SF31">
    <property type="entry name" value="TRANSALDOLASE"/>
    <property type="match status" value="1"/>
</dbReference>